<name>U5BKB5_9BACT</name>
<organism evidence="1 2">
    <name type="scientific">Rhodonellum psychrophilum GCM71 = DSM 17998</name>
    <dbReference type="NCBI Taxonomy" id="1123057"/>
    <lineage>
        <taxon>Bacteria</taxon>
        <taxon>Pseudomonadati</taxon>
        <taxon>Bacteroidota</taxon>
        <taxon>Cytophagia</taxon>
        <taxon>Cytophagales</taxon>
        <taxon>Cytophagaceae</taxon>
        <taxon>Rhodonellum</taxon>
    </lineage>
</organism>
<comment type="caution">
    <text evidence="1">The sequence shown here is derived from an EMBL/GenBank/DDBJ whole genome shotgun (WGS) entry which is preliminary data.</text>
</comment>
<sequence length="47" mass="5884">MENANKRHIVKYLRIRQRIWNHEGRLIFAHEGRYQIDELLIQAIQRR</sequence>
<keyword evidence="2" id="KW-1185">Reference proteome</keyword>
<dbReference type="Proteomes" id="UP000016843">
    <property type="component" value="Unassembled WGS sequence"/>
</dbReference>
<dbReference type="EMBL" id="AWXR01000072">
    <property type="protein sequence ID" value="ERM80885.1"/>
    <property type="molecule type" value="Genomic_DNA"/>
</dbReference>
<protein>
    <submittedName>
        <fullName evidence="1">Uncharacterized protein</fullName>
    </submittedName>
</protein>
<proteinExistence type="predicted"/>
<evidence type="ECO:0000313" key="2">
    <source>
        <dbReference type="Proteomes" id="UP000016843"/>
    </source>
</evidence>
<dbReference type="AlphaFoldDB" id="U5BKB5"/>
<gene>
    <name evidence="1" type="ORF">P872_11580</name>
</gene>
<evidence type="ECO:0000313" key="1">
    <source>
        <dbReference type="EMBL" id="ERM80885.1"/>
    </source>
</evidence>
<accession>U5BKB5</accession>
<reference evidence="1 2" key="1">
    <citation type="journal article" date="2013" name="Genome Announc.">
        <title>Draft Genome Sequence of the Psychrophilic and Alkaliphilic Rhodonellum psychrophilum Strain GCM71T.</title>
        <authorList>
            <person name="Hauptmann A.L."/>
            <person name="Glaring M.A."/>
            <person name="Hallin P.F."/>
            <person name="Prieme A."/>
            <person name="Stougaard P."/>
        </authorList>
    </citation>
    <scope>NUCLEOTIDE SEQUENCE [LARGE SCALE GENOMIC DNA]</scope>
    <source>
        <strain evidence="1 2">GCM71</strain>
    </source>
</reference>